<dbReference type="EMBL" id="NRRL01000042">
    <property type="protein sequence ID" value="MBK1669223.1"/>
    <property type="molecule type" value="Genomic_DNA"/>
</dbReference>
<feature type="active site" evidence="9">
    <location>
        <position position="287"/>
    </location>
</feature>
<dbReference type="InterPro" id="IPR013762">
    <property type="entry name" value="Integrase-like_cat_sf"/>
</dbReference>
<dbReference type="Pfam" id="PF00589">
    <property type="entry name" value="Phage_integrase"/>
    <property type="match status" value="1"/>
</dbReference>
<dbReference type="PROSITE" id="PS51900">
    <property type="entry name" value="CB"/>
    <property type="match status" value="1"/>
</dbReference>
<dbReference type="InterPro" id="IPR023009">
    <property type="entry name" value="Tyrosine_recombinase_XerC/XerD"/>
</dbReference>
<name>A0ABS1DG39_9PROT</name>
<evidence type="ECO:0000259" key="11">
    <source>
        <dbReference type="PROSITE" id="PS51898"/>
    </source>
</evidence>
<keyword evidence="6 9" id="KW-0238">DNA-binding</keyword>
<comment type="similarity">
    <text evidence="9">Belongs to the 'phage' integrase family. XerC subfamily.</text>
</comment>
<dbReference type="InterPro" id="IPR044068">
    <property type="entry name" value="CB"/>
</dbReference>
<evidence type="ECO:0000313" key="13">
    <source>
        <dbReference type="EMBL" id="MBK1669223.1"/>
    </source>
</evidence>
<feature type="compositionally biased region" description="Low complexity" evidence="10">
    <location>
        <begin position="19"/>
        <end position="29"/>
    </location>
</feature>
<dbReference type="InterPro" id="IPR050090">
    <property type="entry name" value="Tyrosine_recombinase_XerCD"/>
</dbReference>
<dbReference type="InterPro" id="IPR010998">
    <property type="entry name" value="Integrase_recombinase_N"/>
</dbReference>
<feature type="active site" evidence="9">
    <location>
        <position position="191"/>
    </location>
</feature>
<comment type="subunit">
    <text evidence="9">Forms a cyclic heterotetrameric complex composed of two molecules of XerC and two molecules of XerD.</text>
</comment>
<dbReference type="Proteomes" id="UP001296873">
    <property type="component" value="Unassembled WGS sequence"/>
</dbReference>
<evidence type="ECO:0000256" key="4">
    <source>
        <dbReference type="ARBA" id="ARBA00022829"/>
    </source>
</evidence>
<reference evidence="13 14" key="1">
    <citation type="journal article" date="2020" name="Microorganisms">
        <title>Osmotic Adaptation and Compatible Solute Biosynthesis of Phototrophic Bacteria as Revealed from Genome Analyses.</title>
        <authorList>
            <person name="Imhoff J.F."/>
            <person name="Rahn T."/>
            <person name="Kunzel S."/>
            <person name="Keller A."/>
            <person name="Neulinger S.C."/>
        </authorList>
    </citation>
    <scope>NUCLEOTIDE SEQUENCE [LARGE SCALE GENOMIC DNA]</scope>
    <source>
        <strain evidence="13 14">DSM 9895</strain>
    </source>
</reference>
<keyword evidence="4 9" id="KW-0159">Chromosome partition</keyword>
<keyword evidence="7 9" id="KW-0233">DNA recombination</keyword>
<dbReference type="SUPFAM" id="SSF56349">
    <property type="entry name" value="DNA breaking-rejoining enzymes"/>
    <property type="match status" value="1"/>
</dbReference>
<evidence type="ECO:0000256" key="10">
    <source>
        <dbReference type="SAM" id="MobiDB-lite"/>
    </source>
</evidence>
<dbReference type="InterPro" id="IPR004107">
    <property type="entry name" value="Integrase_SAM-like_N"/>
</dbReference>
<comment type="caution">
    <text evidence="13">The sequence shown here is derived from an EMBL/GenBank/DDBJ whole genome shotgun (WGS) entry which is preliminary data.</text>
</comment>
<feature type="region of interest" description="Disordered" evidence="10">
    <location>
        <begin position="1"/>
        <end position="29"/>
    </location>
</feature>
<evidence type="ECO:0000313" key="14">
    <source>
        <dbReference type="Proteomes" id="UP001296873"/>
    </source>
</evidence>
<feature type="compositionally biased region" description="Pro residues" evidence="10">
    <location>
        <begin position="9"/>
        <end position="18"/>
    </location>
</feature>
<dbReference type="Pfam" id="PF02899">
    <property type="entry name" value="Phage_int_SAM_1"/>
    <property type="match status" value="1"/>
</dbReference>
<evidence type="ECO:0000256" key="2">
    <source>
        <dbReference type="ARBA" id="ARBA00022490"/>
    </source>
</evidence>
<dbReference type="PANTHER" id="PTHR30349:SF90">
    <property type="entry name" value="TYROSINE RECOMBINASE XERD"/>
    <property type="match status" value="1"/>
</dbReference>
<evidence type="ECO:0000259" key="12">
    <source>
        <dbReference type="PROSITE" id="PS51900"/>
    </source>
</evidence>
<dbReference type="HAMAP" id="MF_01808">
    <property type="entry name" value="Recomb_XerC_XerD"/>
    <property type="match status" value="1"/>
</dbReference>
<evidence type="ECO:0000256" key="7">
    <source>
        <dbReference type="ARBA" id="ARBA00023172"/>
    </source>
</evidence>
<evidence type="ECO:0000256" key="6">
    <source>
        <dbReference type="ARBA" id="ARBA00023125"/>
    </source>
</evidence>
<sequence length="340" mass="36922">MAGTAGVTPPTPAPPTAAPKPRAGGRLPDPADLAADDLVRAIQGWHAWLSHEKQASRHTRDAYARDLQAFLAFLAGHLGDRPGLADLEALTVADFRAWLAQRHAQGLQRTSTARALSTVRNFFAWTARNGLAQNAAVRVVRAPRLPRQVPKALTSEDMREVLRSVRDLAPDPWVAKRDIAVMLLLYGCGLRIGEALALTVQEAPSTRDAVLRVTGKGNKQRRVPLLPIVGQAVQAYLAACPHTLRPHDPLFLGVRGGPLSARRLQERLQQIRRRVGLSEATTPHALRHTFATQLLSAGGDLRAIQELLGHASLSTTQRYTAVDATGLTRVYDQAHPRAKG</sequence>
<feature type="domain" description="Tyr recombinase" evidence="11">
    <location>
        <begin position="148"/>
        <end position="332"/>
    </location>
</feature>
<comment type="subcellular location">
    <subcellularLocation>
        <location evidence="1 9">Cytoplasm</location>
    </subcellularLocation>
</comment>
<evidence type="ECO:0000256" key="9">
    <source>
        <dbReference type="HAMAP-Rule" id="MF_01808"/>
    </source>
</evidence>
<organism evidence="13 14">
    <name type="scientific">Rhodovibrio sodomensis</name>
    <dbReference type="NCBI Taxonomy" id="1088"/>
    <lineage>
        <taxon>Bacteria</taxon>
        <taxon>Pseudomonadati</taxon>
        <taxon>Pseudomonadota</taxon>
        <taxon>Alphaproteobacteria</taxon>
        <taxon>Rhodospirillales</taxon>
        <taxon>Rhodovibrionaceae</taxon>
        <taxon>Rhodovibrio</taxon>
    </lineage>
</organism>
<evidence type="ECO:0000256" key="3">
    <source>
        <dbReference type="ARBA" id="ARBA00022618"/>
    </source>
</evidence>
<feature type="active site" evidence="9">
    <location>
        <position position="284"/>
    </location>
</feature>
<dbReference type="InterPro" id="IPR002104">
    <property type="entry name" value="Integrase_catalytic"/>
</dbReference>
<feature type="active site" evidence="9">
    <location>
        <position position="216"/>
    </location>
</feature>
<accession>A0ABS1DG39</accession>
<keyword evidence="8 9" id="KW-0131">Cell cycle</keyword>
<dbReference type="Gene3D" id="1.10.443.10">
    <property type="entry name" value="Intergrase catalytic core"/>
    <property type="match status" value="1"/>
</dbReference>
<protein>
    <recommendedName>
        <fullName evidence="9">Tyrosine recombinase XerC</fullName>
    </recommendedName>
</protein>
<gene>
    <name evidence="9" type="primary">xerC</name>
    <name evidence="13" type="ORF">CKO28_14390</name>
</gene>
<keyword evidence="5 9" id="KW-0229">DNA integration</keyword>
<feature type="active site" evidence="9">
    <location>
        <position position="310"/>
    </location>
</feature>
<comment type="function">
    <text evidence="9">Site-specific tyrosine recombinase, which acts by catalyzing the cutting and rejoining of the recombining DNA molecules. The XerC-XerD complex is essential to convert dimers of the bacterial chromosome into monomers to permit their segregation at cell division. It also contributes to the segregational stability of plasmids.</text>
</comment>
<dbReference type="InterPro" id="IPR011010">
    <property type="entry name" value="DNA_brk_join_enz"/>
</dbReference>
<evidence type="ECO:0000256" key="8">
    <source>
        <dbReference type="ARBA" id="ARBA00023306"/>
    </source>
</evidence>
<proteinExistence type="inferred from homology"/>
<keyword evidence="14" id="KW-1185">Reference proteome</keyword>
<dbReference type="Gene3D" id="1.10.150.130">
    <property type="match status" value="1"/>
</dbReference>
<keyword evidence="3 9" id="KW-0132">Cell division</keyword>
<evidence type="ECO:0000256" key="5">
    <source>
        <dbReference type="ARBA" id="ARBA00022908"/>
    </source>
</evidence>
<dbReference type="PROSITE" id="PS51898">
    <property type="entry name" value="TYR_RECOMBINASE"/>
    <property type="match status" value="1"/>
</dbReference>
<dbReference type="RefSeq" id="WP_200341551.1">
    <property type="nucleotide sequence ID" value="NZ_NRRL01000042.1"/>
</dbReference>
<keyword evidence="2 9" id="KW-0963">Cytoplasm</keyword>
<feature type="domain" description="Core-binding (CB)" evidence="12">
    <location>
        <begin position="36"/>
        <end position="127"/>
    </location>
</feature>
<dbReference type="PANTHER" id="PTHR30349">
    <property type="entry name" value="PHAGE INTEGRASE-RELATED"/>
    <property type="match status" value="1"/>
</dbReference>
<evidence type="ECO:0000256" key="1">
    <source>
        <dbReference type="ARBA" id="ARBA00004496"/>
    </source>
</evidence>
<feature type="active site" description="O-(3'-phospho-DNA)-tyrosine intermediate" evidence="9">
    <location>
        <position position="319"/>
    </location>
</feature>